<dbReference type="AlphaFoldDB" id="A0A930YJH2"/>
<keyword evidence="13" id="KW-1185">Reference proteome</keyword>
<dbReference type="EMBL" id="JADKPO010000021">
    <property type="protein sequence ID" value="MBF4769168.1"/>
    <property type="molecule type" value="Genomic_DNA"/>
</dbReference>
<evidence type="ECO:0000256" key="5">
    <source>
        <dbReference type="ARBA" id="ARBA00022723"/>
    </source>
</evidence>
<accession>A0A930YJH2</accession>
<dbReference type="GO" id="GO:0031071">
    <property type="term" value="F:cysteine desulfurase activity"/>
    <property type="evidence" value="ECO:0007669"/>
    <property type="project" value="UniProtKB-EC"/>
</dbReference>
<dbReference type="Gene3D" id="3.90.1150.10">
    <property type="entry name" value="Aspartate Aminotransferase, domain 1"/>
    <property type="match status" value="1"/>
</dbReference>
<evidence type="ECO:0000256" key="8">
    <source>
        <dbReference type="ARBA" id="ARBA00023014"/>
    </source>
</evidence>
<evidence type="ECO:0000256" key="7">
    <source>
        <dbReference type="ARBA" id="ARBA00023004"/>
    </source>
</evidence>
<dbReference type="EC" id="2.8.1.7" evidence="3"/>
<dbReference type="GO" id="GO:0051536">
    <property type="term" value="F:iron-sulfur cluster binding"/>
    <property type="evidence" value="ECO:0007669"/>
    <property type="project" value="UniProtKB-KW"/>
</dbReference>
<dbReference type="GO" id="GO:0046872">
    <property type="term" value="F:metal ion binding"/>
    <property type="evidence" value="ECO:0007669"/>
    <property type="project" value="UniProtKB-KW"/>
</dbReference>
<dbReference type="Gene3D" id="1.10.260.50">
    <property type="match status" value="1"/>
</dbReference>
<keyword evidence="4" id="KW-0808">Transferase</keyword>
<evidence type="ECO:0000256" key="10">
    <source>
        <dbReference type="RuleBase" id="RU004504"/>
    </source>
</evidence>
<dbReference type="Gene3D" id="3.40.640.10">
    <property type="entry name" value="Type I PLP-dependent aspartate aminotransferase-like (Major domain)"/>
    <property type="match status" value="1"/>
</dbReference>
<reference evidence="12" key="1">
    <citation type="submission" date="2020-11" db="EMBL/GenBank/DDBJ databases">
        <title>Nocardioides cynanchi sp. nov., isolated from soil of rhizosphere of Cynanchum wilfordii.</title>
        <authorList>
            <person name="Lee J.-S."/>
            <person name="Suh M.K."/>
            <person name="Kim J.-S."/>
        </authorList>
    </citation>
    <scope>NUCLEOTIDE SEQUENCE</scope>
    <source>
        <strain evidence="12">KCTC 19276</strain>
    </source>
</reference>
<evidence type="ECO:0000256" key="4">
    <source>
        <dbReference type="ARBA" id="ARBA00022679"/>
    </source>
</evidence>
<dbReference type="FunFam" id="3.40.640.10:FF:000084">
    <property type="entry name" value="IscS-like cysteine desulfurase"/>
    <property type="match status" value="1"/>
</dbReference>
<dbReference type="PANTHER" id="PTHR11601">
    <property type="entry name" value="CYSTEINE DESULFURYLASE FAMILY MEMBER"/>
    <property type="match status" value="1"/>
</dbReference>
<evidence type="ECO:0000313" key="13">
    <source>
        <dbReference type="Proteomes" id="UP000660668"/>
    </source>
</evidence>
<dbReference type="SUPFAM" id="SSF53383">
    <property type="entry name" value="PLP-dependent transferases"/>
    <property type="match status" value="1"/>
</dbReference>
<keyword evidence="7" id="KW-0408">Iron</keyword>
<name>A0A930YJH2_9ACTN</name>
<comment type="caution">
    <text evidence="12">The sequence shown here is derived from an EMBL/GenBank/DDBJ whole genome shotgun (WGS) entry which is preliminary data.</text>
</comment>
<dbReference type="InterPro" id="IPR015422">
    <property type="entry name" value="PyrdxlP-dep_Trfase_small"/>
</dbReference>
<evidence type="ECO:0000256" key="2">
    <source>
        <dbReference type="ARBA" id="ARBA00006490"/>
    </source>
</evidence>
<dbReference type="InterPro" id="IPR020578">
    <property type="entry name" value="Aminotrans_V_PyrdxlP_BS"/>
</dbReference>
<keyword evidence="6" id="KW-0663">Pyridoxal phosphate</keyword>
<dbReference type="Pfam" id="PF00266">
    <property type="entry name" value="Aminotran_5"/>
    <property type="match status" value="1"/>
</dbReference>
<dbReference type="InterPro" id="IPR016454">
    <property type="entry name" value="Cysteine_dSase"/>
</dbReference>
<dbReference type="PIRSF" id="PIRSF005572">
    <property type="entry name" value="NifS"/>
    <property type="match status" value="1"/>
</dbReference>
<organism evidence="12 13">
    <name type="scientific">Nocardioides agariphilus</name>
    <dbReference type="NCBI Taxonomy" id="433664"/>
    <lineage>
        <taxon>Bacteria</taxon>
        <taxon>Bacillati</taxon>
        <taxon>Actinomycetota</taxon>
        <taxon>Actinomycetes</taxon>
        <taxon>Propionibacteriales</taxon>
        <taxon>Nocardioidaceae</taxon>
        <taxon>Nocardioides</taxon>
    </lineage>
</organism>
<protein>
    <recommendedName>
        <fullName evidence="3">cysteine desulfurase</fullName>
        <ecNumber evidence="3">2.8.1.7</ecNumber>
    </recommendedName>
</protein>
<gene>
    <name evidence="12" type="ORF">ISU10_15475</name>
</gene>
<dbReference type="PANTHER" id="PTHR11601:SF34">
    <property type="entry name" value="CYSTEINE DESULFURASE"/>
    <property type="match status" value="1"/>
</dbReference>
<sequence>MNDLTGKPVYLDHAATTPMLPAAIEAMTRHLSEVGNPSSLHASGRRARRVVEEARETIAGAMSCRPGDVVFTSGGTEADNLALKGAFWSRHQADPRRRRILSTAVEHHAVLDPLMWLAEEVDAEVELLPVDRYGRLEVEALRTSIERDPGSVALVSVMWANNEVGTLQPVDEVVALASRHGIPVHTDAVQAVGNVPVDFAASGVDMLTLTGHKVGGPFGVGALVVRRELEVTAMLHGGGQERDIRSGTLDAPAIAGFAAAVEAAVKGQPEHAERIAVLRDRLVADVRRVVPDAVANGHPTLRLPGNAHLRFPGCAGDSLLMLLDARDIECSTGSACSAGIAQPSHVLIAMGMDEEDALSSLRFSLGHTSTDADVDALAAAIGPCVDRARASRQPVAR</sequence>
<evidence type="ECO:0000256" key="3">
    <source>
        <dbReference type="ARBA" id="ARBA00012239"/>
    </source>
</evidence>
<evidence type="ECO:0000313" key="12">
    <source>
        <dbReference type="EMBL" id="MBF4769168.1"/>
    </source>
</evidence>
<dbReference type="InterPro" id="IPR000192">
    <property type="entry name" value="Aminotrans_V_dom"/>
</dbReference>
<evidence type="ECO:0000256" key="6">
    <source>
        <dbReference type="ARBA" id="ARBA00022898"/>
    </source>
</evidence>
<evidence type="ECO:0000256" key="9">
    <source>
        <dbReference type="ARBA" id="ARBA00050776"/>
    </source>
</evidence>
<dbReference type="Proteomes" id="UP000660668">
    <property type="component" value="Unassembled WGS sequence"/>
</dbReference>
<keyword evidence="5" id="KW-0479">Metal-binding</keyword>
<dbReference type="InterPro" id="IPR015421">
    <property type="entry name" value="PyrdxlP-dep_Trfase_major"/>
</dbReference>
<comment type="cofactor">
    <cofactor evidence="1 10">
        <name>pyridoxal 5'-phosphate</name>
        <dbReference type="ChEBI" id="CHEBI:597326"/>
    </cofactor>
</comment>
<dbReference type="PROSITE" id="PS00595">
    <property type="entry name" value="AA_TRANSFER_CLASS_5"/>
    <property type="match status" value="1"/>
</dbReference>
<dbReference type="InterPro" id="IPR015424">
    <property type="entry name" value="PyrdxlP-dep_Trfase"/>
</dbReference>
<dbReference type="RefSeq" id="WP_194697309.1">
    <property type="nucleotide sequence ID" value="NZ_JADKPO010000021.1"/>
</dbReference>
<comment type="catalytic activity">
    <reaction evidence="9">
        <text>(sulfur carrier)-H + L-cysteine = (sulfur carrier)-SH + L-alanine</text>
        <dbReference type="Rhea" id="RHEA:43892"/>
        <dbReference type="Rhea" id="RHEA-COMP:14737"/>
        <dbReference type="Rhea" id="RHEA-COMP:14739"/>
        <dbReference type="ChEBI" id="CHEBI:29917"/>
        <dbReference type="ChEBI" id="CHEBI:35235"/>
        <dbReference type="ChEBI" id="CHEBI:57972"/>
        <dbReference type="ChEBI" id="CHEBI:64428"/>
        <dbReference type="EC" id="2.8.1.7"/>
    </reaction>
</comment>
<proteinExistence type="inferred from homology"/>
<keyword evidence="8" id="KW-0411">Iron-sulfur</keyword>
<comment type="similarity">
    <text evidence="2">Belongs to the class-V pyridoxal-phosphate-dependent aminotransferase family. NifS/IscS subfamily.</text>
</comment>
<evidence type="ECO:0000259" key="11">
    <source>
        <dbReference type="Pfam" id="PF00266"/>
    </source>
</evidence>
<feature type="domain" description="Aminotransferase class V" evidence="11">
    <location>
        <begin position="9"/>
        <end position="377"/>
    </location>
</feature>
<evidence type="ECO:0000256" key="1">
    <source>
        <dbReference type="ARBA" id="ARBA00001933"/>
    </source>
</evidence>